<keyword evidence="3 8" id="KW-0444">Lipid biosynthesis</keyword>
<dbReference type="Pfam" id="PF00364">
    <property type="entry name" value="Biotin_lipoyl"/>
    <property type="match status" value="1"/>
</dbReference>
<evidence type="ECO:0000259" key="10">
    <source>
        <dbReference type="Pfam" id="PF00364"/>
    </source>
</evidence>
<keyword evidence="12" id="KW-1185">Reference proteome</keyword>
<evidence type="ECO:0000256" key="7">
    <source>
        <dbReference type="ARBA" id="ARBA00023267"/>
    </source>
</evidence>
<dbReference type="InterPro" id="IPR011053">
    <property type="entry name" value="Single_hybrid_motif"/>
</dbReference>
<evidence type="ECO:0000256" key="6">
    <source>
        <dbReference type="ARBA" id="ARBA00023160"/>
    </source>
</evidence>
<dbReference type="STRING" id="588602.SAMN04487991_1498"/>
<dbReference type="GO" id="GO:0003989">
    <property type="term" value="F:acetyl-CoA carboxylase activity"/>
    <property type="evidence" value="ECO:0007669"/>
    <property type="project" value="InterPro"/>
</dbReference>
<reference evidence="12" key="1">
    <citation type="submission" date="2016-10" db="EMBL/GenBank/DDBJ databases">
        <authorList>
            <person name="Varghese N."/>
            <person name="Submissions S."/>
        </authorList>
    </citation>
    <scope>NUCLEOTIDE SEQUENCE [LARGE SCALE GENOMIC DNA]</scope>
    <source>
        <strain evidence="12">DSM 26471</strain>
    </source>
</reference>
<proteinExistence type="predicted"/>
<dbReference type="Gene3D" id="2.40.50.100">
    <property type="match status" value="1"/>
</dbReference>
<keyword evidence="5 8" id="KW-0443">Lipid metabolism</keyword>
<dbReference type="OrthoDB" id="5297413at2"/>
<keyword evidence="7 8" id="KW-0092">Biotin</keyword>
<evidence type="ECO:0000313" key="12">
    <source>
        <dbReference type="Proteomes" id="UP000199630"/>
    </source>
</evidence>
<accession>A0A1I3NWZ9</accession>
<comment type="pathway">
    <text evidence="2 8">Lipid metabolism; fatty acid biosynthesis.</text>
</comment>
<dbReference type="SUPFAM" id="SSF51230">
    <property type="entry name" value="Single hybrid motif"/>
    <property type="match status" value="1"/>
</dbReference>
<keyword evidence="6 8" id="KW-0275">Fatty acid biosynthesis</keyword>
<dbReference type="PROSITE" id="PS00188">
    <property type="entry name" value="BIOTIN"/>
    <property type="match status" value="1"/>
</dbReference>
<dbReference type="GO" id="GO:0006633">
    <property type="term" value="P:fatty acid biosynthetic process"/>
    <property type="evidence" value="ECO:0007669"/>
    <property type="project" value="UniProtKB-UniPathway"/>
</dbReference>
<dbReference type="PRINTS" id="PR01071">
    <property type="entry name" value="ACOABIOTINCC"/>
</dbReference>
<dbReference type="InterPro" id="IPR001249">
    <property type="entry name" value="AcCoA_biotinCC"/>
</dbReference>
<evidence type="ECO:0000256" key="3">
    <source>
        <dbReference type="ARBA" id="ARBA00022516"/>
    </source>
</evidence>
<evidence type="ECO:0000313" key="11">
    <source>
        <dbReference type="EMBL" id="SFJ13798.1"/>
    </source>
</evidence>
<dbReference type="InterPro" id="IPR000089">
    <property type="entry name" value="Biotin_lipoyl"/>
</dbReference>
<evidence type="ECO:0000256" key="8">
    <source>
        <dbReference type="RuleBase" id="RU364072"/>
    </source>
</evidence>
<evidence type="ECO:0000256" key="9">
    <source>
        <dbReference type="SAM" id="MobiDB-lite"/>
    </source>
</evidence>
<sequence>MSDIQSPLPGTFYHKPSPEEPPFKAPGDAVAIGDQIGLIEVMKTFIAVNAEVAGTFKGYSVEDATPVTAGAVLAELD</sequence>
<dbReference type="GO" id="GO:0009317">
    <property type="term" value="C:acetyl-CoA carboxylase complex"/>
    <property type="evidence" value="ECO:0007669"/>
    <property type="project" value="InterPro"/>
</dbReference>
<gene>
    <name evidence="11" type="ORF">SAMN04487991_1498</name>
</gene>
<evidence type="ECO:0000256" key="5">
    <source>
        <dbReference type="ARBA" id="ARBA00023098"/>
    </source>
</evidence>
<evidence type="ECO:0000256" key="4">
    <source>
        <dbReference type="ARBA" id="ARBA00022832"/>
    </source>
</evidence>
<dbReference type="NCBIfam" id="NF005457">
    <property type="entry name" value="PRK07051.1"/>
    <property type="match status" value="1"/>
</dbReference>
<feature type="domain" description="Lipoyl-binding" evidence="10">
    <location>
        <begin position="3"/>
        <end position="76"/>
    </location>
</feature>
<protein>
    <recommendedName>
        <fullName evidence="8">Biotin carboxyl carrier protein of acetyl-CoA carboxylase</fullName>
    </recommendedName>
</protein>
<dbReference type="RefSeq" id="WP_090059590.1">
    <property type="nucleotide sequence ID" value="NZ_FORH01000002.1"/>
</dbReference>
<keyword evidence="4 8" id="KW-0276">Fatty acid metabolism</keyword>
<evidence type="ECO:0000256" key="2">
    <source>
        <dbReference type="ARBA" id="ARBA00005194"/>
    </source>
</evidence>
<evidence type="ECO:0000256" key="1">
    <source>
        <dbReference type="ARBA" id="ARBA00003761"/>
    </source>
</evidence>
<dbReference type="Proteomes" id="UP000199630">
    <property type="component" value="Unassembled WGS sequence"/>
</dbReference>
<organism evidence="11 12">
    <name type="scientific">Celeribacter neptunius</name>
    <dbReference type="NCBI Taxonomy" id="588602"/>
    <lineage>
        <taxon>Bacteria</taxon>
        <taxon>Pseudomonadati</taxon>
        <taxon>Pseudomonadota</taxon>
        <taxon>Alphaproteobacteria</taxon>
        <taxon>Rhodobacterales</taxon>
        <taxon>Roseobacteraceae</taxon>
        <taxon>Celeribacter</taxon>
    </lineage>
</organism>
<dbReference type="CDD" id="cd06850">
    <property type="entry name" value="biotinyl_domain"/>
    <property type="match status" value="1"/>
</dbReference>
<dbReference type="InterPro" id="IPR001882">
    <property type="entry name" value="Biotin_BS"/>
</dbReference>
<dbReference type="UniPathway" id="UPA00094"/>
<dbReference type="EMBL" id="FORH01000002">
    <property type="protein sequence ID" value="SFJ13798.1"/>
    <property type="molecule type" value="Genomic_DNA"/>
</dbReference>
<name>A0A1I3NWZ9_9RHOB</name>
<feature type="region of interest" description="Disordered" evidence="9">
    <location>
        <begin position="1"/>
        <end position="27"/>
    </location>
</feature>
<comment type="function">
    <text evidence="1 8">This protein is a component of the acetyl coenzyme A carboxylase complex; first, biotin carboxylase catalyzes the carboxylation of the carrier protein and then the transcarboxylase transfers the carboxyl group to form malonyl-CoA.</text>
</comment>
<dbReference type="AlphaFoldDB" id="A0A1I3NWZ9"/>